<keyword evidence="2" id="KW-1185">Reference proteome</keyword>
<name>S5MM15_9CAUD</name>
<dbReference type="EMBL" id="KC595511">
    <property type="protein sequence ID" value="AGR46705.1"/>
    <property type="molecule type" value="Genomic_DNA"/>
</dbReference>
<reference evidence="1 2" key="1">
    <citation type="journal article" date="2014" name="Genome Announc.">
        <title>Genome Sequences of Three Novel Bacillus cereus Bacteriophages.</title>
        <authorList>
            <person name="Grose J.H."/>
            <person name="Jensen J.D."/>
            <person name="Merrill B.D."/>
            <person name="Fisher J.N."/>
            <person name="Burnett S.H."/>
            <person name="Breakwell D.P."/>
        </authorList>
    </citation>
    <scope>NUCLEOTIDE SEQUENCE [LARGE SCALE GENOMIC DNA]</scope>
</reference>
<sequence>MKGEIKMFARIKFTHGHKITMDRLNELKEFLCDEVDFHKCYKDEDGNDIDFYDWRHTTDPEKVSEDKSLVYLSDDIKLSTSKEYIVELSSFMSAFPELEINLRGTMKVNNSGFDSAINLMLEAEQKLTTALKSFNEKIEFNNRCDVHIGNLGLLNINQLAYSTDKCTEELQNLLNEGWRILAVCPQPDQRRPDYVLGRYNENHKSDMYCDHL</sequence>
<organism evidence="1 2">
    <name type="scientific">Bacillus phage Basilisk</name>
    <dbReference type="NCBI Taxonomy" id="1296654"/>
    <lineage>
        <taxon>Viruses</taxon>
        <taxon>Duplodnaviria</taxon>
        <taxon>Heunggongvirae</taxon>
        <taxon>Uroviricota</taxon>
        <taxon>Caudoviricetes</taxon>
        <taxon>Sejongvirinae</taxon>
        <taxon>Basiliskvirus</taxon>
        <taxon>Basiliskvirus basilisk</taxon>
    </lineage>
</organism>
<dbReference type="Proteomes" id="UP000015091">
    <property type="component" value="Segment"/>
</dbReference>
<evidence type="ECO:0000313" key="1">
    <source>
        <dbReference type="EMBL" id="AGR46705.1"/>
    </source>
</evidence>
<gene>
    <name evidence="1" type="ORF">BASILISK_119</name>
</gene>
<protein>
    <submittedName>
        <fullName evidence="1">Uncharacterized protein</fullName>
    </submittedName>
</protein>
<proteinExistence type="predicted"/>
<accession>S5MM15</accession>
<evidence type="ECO:0000313" key="2">
    <source>
        <dbReference type="Proteomes" id="UP000015091"/>
    </source>
</evidence>